<dbReference type="OrthoDB" id="5575722at2759"/>
<evidence type="ECO:0000313" key="4">
    <source>
        <dbReference type="Proteomes" id="UP000192596"/>
    </source>
</evidence>
<feature type="compositionally biased region" description="Acidic residues" evidence="1">
    <location>
        <begin position="516"/>
        <end position="526"/>
    </location>
</feature>
<dbReference type="AlphaFoldDB" id="A0A1V8T247"/>
<evidence type="ECO:0000256" key="1">
    <source>
        <dbReference type="SAM" id="MobiDB-lite"/>
    </source>
</evidence>
<evidence type="ECO:0000259" key="2">
    <source>
        <dbReference type="Pfam" id="PF14661"/>
    </source>
</evidence>
<evidence type="ECO:0000313" key="3">
    <source>
        <dbReference type="EMBL" id="OQO05410.1"/>
    </source>
</evidence>
<feature type="compositionally biased region" description="Polar residues" evidence="1">
    <location>
        <begin position="344"/>
        <end position="357"/>
    </location>
</feature>
<protein>
    <recommendedName>
        <fullName evidence="2">HAUS augmin-like complex subunit 6 N-terminal domain-containing protein</fullName>
    </recommendedName>
</protein>
<feature type="compositionally biased region" description="Polar residues" evidence="1">
    <location>
        <begin position="612"/>
        <end position="621"/>
    </location>
</feature>
<name>A0A1V8T247_9PEZI</name>
<dbReference type="InterPro" id="IPR028163">
    <property type="entry name" value="HAUS_6_N"/>
</dbReference>
<organism evidence="3 4">
    <name type="scientific">Cryoendolithus antarcticus</name>
    <dbReference type="NCBI Taxonomy" id="1507870"/>
    <lineage>
        <taxon>Eukaryota</taxon>
        <taxon>Fungi</taxon>
        <taxon>Dikarya</taxon>
        <taxon>Ascomycota</taxon>
        <taxon>Pezizomycotina</taxon>
        <taxon>Dothideomycetes</taxon>
        <taxon>Dothideomycetidae</taxon>
        <taxon>Cladosporiales</taxon>
        <taxon>Cladosporiaceae</taxon>
        <taxon>Cryoendolithus</taxon>
    </lineage>
</organism>
<feature type="compositionally biased region" description="Pro residues" evidence="1">
    <location>
        <begin position="558"/>
        <end position="572"/>
    </location>
</feature>
<dbReference type="EMBL" id="NAJO01000019">
    <property type="protein sequence ID" value="OQO05410.1"/>
    <property type="molecule type" value="Genomic_DNA"/>
</dbReference>
<proteinExistence type="predicted"/>
<dbReference type="InParanoid" id="A0A1V8T247"/>
<feature type="compositionally biased region" description="Polar residues" evidence="1">
    <location>
        <begin position="586"/>
        <end position="603"/>
    </location>
</feature>
<feature type="compositionally biased region" description="Polar residues" evidence="1">
    <location>
        <begin position="406"/>
        <end position="421"/>
    </location>
</feature>
<feature type="region of interest" description="Disordered" evidence="1">
    <location>
        <begin position="340"/>
        <end position="359"/>
    </location>
</feature>
<gene>
    <name evidence="3" type="ORF">B0A48_09178</name>
</gene>
<feature type="compositionally biased region" description="Basic and acidic residues" evidence="1">
    <location>
        <begin position="463"/>
        <end position="474"/>
    </location>
</feature>
<feature type="compositionally biased region" description="Polar residues" evidence="1">
    <location>
        <begin position="475"/>
        <end position="484"/>
    </location>
</feature>
<feature type="domain" description="HAUS augmin-like complex subunit 6 N-terminal" evidence="2">
    <location>
        <begin position="29"/>
        <end position="218"/>
    </location>
</feature>
<comment type="caution">
    <text evidence="3">The sequence shown here is derived from an EMBL/GenBank/DDBJ whole genome shotgun (WGS) entry which is preliminary data.</text>
</comment>
<accession>A0A1V8T247</accession>
<feature type="region of interest" description="Disordered" evidence="1">
    <location>
        <begin position="691"/>
        <end position="716"/>
    </location>
</feature>
<dbReference type="STRING" id="1507870.A0A1V8T247"/>
<feature type="compositionally biased region" description="Basic and acidic residues" evidence="1">
    <location>
        <begin position="638"/>
        <end position="648"/>
    </location>
</feature>
<keyword evidence="4" id="KW-1185">Reference proteome</keyword>
<sequence length="716" mass="78590">MISTTSHKRTKSHPTLPTTLTPSPLSLYLTTLRLLDSHTLPAAPPLTNTAFTTDSRSRLRATEFSLYHLFRLYSPALTAEKLTPFFPPLEPLQSVNLRAALFRSLEGLRKDGVLGPGLVLRRSMLEECAGDRWWEVCCAFGGVVLRKVLRERRQGGTIQRIAGMGMEEKQVMGLATRVGLGRVVQERGNMRATYGGLNQLLGSKEEEMQVRGLAVRQRGRRPRHAKQEGRLRSLDEYLTRSWIGDEDLKRVLLDGGGHTAEDDAFLQTTTDILTGNPTAQREDQRTAMIKFEQRTKAQSTRIQQWQKIHSKLQSSTEIEKPAQANTTVLVPNTLDFDRHRDLSPTATTHHASNTSRTGPHLATYDQLLTTMREELRRGRRAAPAPELQRRPKSITLDTLAGAPNLQPASSSAVPFSPQRSPSGGFRPGMHGRVPSRTRTYQAPRVVSQKGLVPLKSEIFSPLKSDRPGSWDRSSRTVSVTMGSRKQSEDSGESGSIGEAAKVDSAVGGLTGSEELASPDELDETATDDSRDSLASIPPPTVLLSLAERTRKSMAAVPSPSPPAQIPGLPSPLPHLDEPTDTLAVRTLQTLSSHALPSPQQRSLKPNGEARTRSSINRTSLHPQKVRRSSFTALQPPAELRHSNGHVEHEAEDVDAVGGLQVNGDAKAKGKRDITPREALFEATAEYDSVFRPRPKVKYSPPSSPTRVEVSSVGNED</sequence>
<dbReference type="Proteomes" id="UP000192596">
    <property type="component" value="Unassembled WGS sequence"/>
</dbReference>
<dbReference type="Pfam" id="PF14661">
    <property type="entry name" value="HAUS6_N"/>
    <property type="match status" value="1"/>
</dbReference>
<feature type="region of interest" description="Disordered" evidence="1">
    <location>
        <begin position="400"/>
        <end position="673"/>
    </location>
</feature>
<reference evidence="4" key="1">
    <citation type="submission" date="2017-03" db="EMBL/GenBank/DDBJ databases">
        <title>Genomes of endolithic fungi from Antarctica.</title>
        <authorList>
            <person name="Coleine C."/>
            <person name="Masonjones S."/>
            <person name="Stajich J.E."/>
        </authorList>
    </citation>
    <scope>NUCLEOTIDE SEQUENCE [LARGE SCALE GENOMIC DNA]</scope>
    <source>
        <strain evidence="4">CCFEE 5527</strain>
    </source>
</reference>